<dbReference type="GO" id="GO:0005886">
    <property type="term" value="C:plasma membrane"/>
    <property type="evidence" value="ECO:0007669"/>
    <property type="project" value="UniProtKB-SubCell"/>
</dbReference>
<keyword evidence="6 9" id="KW-1133">Transmembrane helix</keyword>
<dbReference type="PANTHER" id="PTHR35011:SF2">
    <property type="entry name" value="2,3-DIKETO-L-GULONATE TRAP TRANSPORTER SMALL PERMEASE PROTEIN YIAM"/>
    <property type="match status" value="1"/>
</dbReference>
<evidence type="ECO:0000256" key="2">
    <source>
        <dbReference type="ARBA" id="ARBA00022448"/>
    </source>
</evidence>
<dbReference type="AlphaFoldDB" id="A0A084U8U4"/>
<feature type="transmembrane region" description="Helical" evidence="9">
    <location>
        <begin position="136"/>
        <end position="159"/>
    </location>
</feature>
<organism evidence="11 12">
    <name type="scientific">Nitratireductor basaltis</name>
    <dbReference type="NCBI Taxonomy" id="472175"/>
    <lineage>
        <taxon>Bacteria</taxon>
        <taxon>Pseudomonadati</taxon>
        <taxon>Pseudomonadota</taxon>
        <taxon>Alphaproteobacteria</taxon>
        <taxon>Hyphomicrobiales</taxon>
        <taxon>Phyllobacteriaceae</taxon>
        <taxon>Nitratireductor</taxon>
    </lineage>
</organism>
<dbReference type="PANTHER" id="PTHR35011">
    <property type="entry name" value="2,3-DIKETO-L-GULONATE TRAP TRANSPORTER SMALL PERMEASE PROTEIN YIAM"/>
    <property type="match status" value="1"/>
</dbReference>
<gene>
    <name evidence="11" type="ORF">EL18_00395</name>
</gene>
<dbReference type="InterPro" id="IPR055348">
    <property type="entry name" value="DctQ"/>
</dbReference>
<keyword evidence="2 9" id="KW-0813">Transport</keyword>
<evidence type="ECO:0000256" key="6">
    <source>
        <dbReference type="ARBA" id="ARBA00022989"/>
    </source>
</evidence>
<proteinExistence type="inferred from homology"/>
<dbReference type="eggNOG" id="COG3090">
    <property type="taxonomic scope" value="Bacteria"/>
</dbReference>
<reference evidence="11 12" key="1">
    <citation type="submission" date="2014-05" db="EMBL/GenBank/DDBJ databases">
        <title>Draft Genome Sequence of Nitratireductor basaltis Strain UMTGB225, A Marine Bacterium Isolated from Green Barrel Tunicate.</title>
        <authorList>
            <person name="Gan H.Y."/>
        </authorList>
    </citation>
    <scope>NUCLEOTIDE SEQUENCE [LARGE SCALE GENOMIC DNA]</scope>
    <source>
        <strain evidence="11 12">UMTGB225</strain>
    </source>
</reference>
<dbReference type="GO" id="GO:0015740">
    <property type="term" value="P:C4-dicarboxylate transport"/>
    <property type="evidence" value="ECO:0007669"/>
    <property type="project" value="TreeGrafter"/>
</dbReference>
<comment type="caution">
    <text evidence="11">The sequence shown here is derived from an EMBL/GenBank/DDBJ whole genome shotgun (WGS) entry which is preliminary data.</text>
</comment>
<keyword evidence="7 9" id="KW-0472">Membrane</keyword>
<accession>A0A084U8U4</accession>
<dbReference type="InterPro" id="IPR007387">
    <property type="entry name" value="TRAP_DctQ"/>
</dbReference>
<keyword evidence="5 9" id="KW-0812">Transmembrane</keyword>
<evidence type="ECO:0000256" key="1">
    <source>
        <dbReference type="ARBA" id="ARBA00004429"/>
    </source>
</evidence>
<keyword evidence="12" id="KW-1185">Reference proteome</keyword>
<evidence type="ECO:0000313" key="12">
    <source>
        <dbReference type="Proteomes" id="UP000053675"/>
    </source>
</evidence>
<comment type="subcellular location">
    <subcellularLocation>
        <location evidence="1 9">Cell inner membrane</location>
        <topology evidence="1 9">Multi-pass membrane protein</topology>
    </subcellularLocation>
</comment>
<comment type="similarity">
    <text evidence="8 9">Belongs to the TRAP transporter small permease family.</text>
</comment>
<feature type="transmembrane region" description="Helical" evidence="9">
    <location>
        <begin position="53"/>
        <end position="75"/>
    </location>
</feature>
<dbReference type="EMBL" id="JMQM01000001">
    <property type="protein sequence ID" value="KFB09380.1"/>
    <property type="molecule type" value="Genomic_DNA"/>
</dbReference>
<comment type="function">
    <text evidence="9">Part of the tripartite ATP-independent periplasmic (TRAP) transport system.</text>
</comment>
<keyword evidence="4 9" id="KW-0997">Cell inner membrane</keyword>
<name>A0A084U8U4_9HYPH</name>
<keyword evidence="3" id="KW-1003">Cell membrane</keyword>
<evidence type="ECO:0000259" key="10">
    <source>
        <dbReference type="Pfam" id="PF04290"/>
    </source>
</evidence>
<evidence type="ECO:0000256" key="5">
    <source>
        <dbReference type="ARBA" id="ARBA00022692"/>
    </source>
</evidence>
<evidence type="ECO:0000256" key="7">
    <source>
        <dbReference type="ARBA" id="ARBA00023136"/>
    </source>
</evidence>
<feature type="transmembrane region" description="Helical" evidence="9">
    <location>
        <begin position="24"/>
        <end position="47"/>
    </location>
</feature>
<dbReference type="Proteomes" id="UP000053675">
    <property type="component" value="Unassembled WGS sequence"/>
</dbReference>
<feature type="transmembrane region" description="Helical" evidence="9">
    <location>
        <begin position="96"/>
        <end position="116"/>
    </location>
</feature>
<dbReference type="Pfam" id="PF04290">
    <property type="entry name" value="DctQ"/>
    <property type="match status" value="1"/>
</dbReference>
<dbReference type="PATRIC" id="fig|472175.3.peg.410"/>
<evidence type="ECO:0000256" key="9">
    <source>
        <dbReference type="RuleBase" id="RU369079"/>
    </source>
</evidence>
<protein>
    <recommendedName>
        <fullName evidence="9">TRAP transporter small permease protein</fullName>
    </recommendedName>
</protein>
<feature type="domain" description="Tripartite ATP-independent periplasmic transporters DctQ component" evidence="10">
    <location>
        <begin position="34"/>
        <end position="162"/>
    </location>
</feature>
<evidence type="ECO:0000313" key="11">
    <source>
        <dbReference type="EMBL" id="KFB09380.1"/>
    </source>
</evidence>
<dbReference type="GO" id="GO:0022857">
    <property type="term" value="F:transmembrane transporter activity"/>
    <property type="evidence" value="ECO:0007669"/>
    <property type="project" value="UniProtKB-UniRule"/>
</dbReference>
<evidence type="ECO:0000256" key="4">
    <source>
        <dbReference type="ARBA" id="ARBA00022519"/>
    </source>
</evidence>
<dbReference type="STRING" id="472175.EL18_00395"/>
<comment type="subunit">
    <text evidence="9">The complex comprises the extracytoplasmic solute receptor protein and the two transmembrane proteins.</text>
</comment>
<dbReference type="RefSeq" id="WP_244444500.1">
    <property type="nucleotide sequence ID" value="NZ_JMQM01000001.1"/>
</dbReference>
<evidence type="ECO:0000256" key="3">
    <source>
        <dbReference type="ARBA" id="ARBA00022475"/>
    </source>
</evidence>
<sequence length="180" mass="19987">MTNATNPEERAATRMWGLVTRIEAVLAAIFLCAMVILIFTGGVARMARYPLNWTIDFATCFFAWATFLAADIAWRNSAFMSVTVLTSRLKPDLRKFLEWANYIIISIFLAYLIYAGTKLAIVSSARSFQGIPWISYSWVTMSLPAGAGLLMITTFIKFYQSIAGDARQGAAEVDVSRVEG</sequence>
<evidence type="ECO:0000256" key="8">
    <source>
        <dbReference type="ARBA" id="ARBA00038436"/>
    </source>
</evidence>